<dbReference type="GO" id="GO:0005634">
    <property type="term" value="C:nucleus"/>
    <property type="evidence" value="ECO:0007669"/>
    <property type="project" value="UniProtKB-SubCell"/>
</dbReference>
<comment type="caution">
    <text evidence="11">The sequence shown here is derived from an EMBL/GenBank/DDBJ whole genome shotgun (WGS) entry which is preliminary data.</text>
</comment>
<feature type="region of interest" description="Disordered" evidence="9">
    <location>
        <begin position="116"/>
        <end position="174"/>
    </location>
</feature>
<dbReference type="CDD" id="cd00056">
    <property type="entry name" value="ENDO3c"/>
    <property type="match status" value="1"/>
</dbReference>
<evidence type="ECO:0000256" key="3">
    <source>
        <dbReference type="ARBA" id="ARBA00005646"/>
    </source>
</evidence>
<dbReference type="PANTHER" id="PTHR46213:SF13">
    <property type="entry name" value="DEMETER-LIKE PROTEIN 2-RELATED"/>
    <property type="match status" value="1"/>
</dbReference>
<evidence type="ECO:0000256" key="5">
    <source>
        <dbReference type="ARBA" id="ARBA00023004"/>
    </source>
</evidence>
<feature type="region of interest" description="Disordered" evidence="9">
    <location>
        <begin position="1"/>
        <end position="24"/>
    </location>
</feature>
<comment type="similarity">
    <text evidence="3">Belongs to the DNA glycosylase family. DEMETER subfamily.</text>
</comment>
<dbReference type="GO" id="GO:0006284">
    <property type="term" value="P:base-excision repair"/>
    <property type="evidence" value="ECO:0007669"/>
    <property type="project" value="InterPro"/>
</dbReference>
<keyword evidence="8" id="KW-0539">Nucleus</keyword>
<dbReference type="InterPro" id="IPR011257">
    <property type="entry name" value="DNA_glycosylase"/>
</dbReference>
<keyword evidence="12" id="KW-1185">Reference proteome</keyword>
<accession>A0AAW1XX65</accession>
<dbReference type="GO" id="GO:0003677">
    <property type="term" value="F:DNA binding"/>
    <property type="evidence" value="ECO:0007669"/>
    <property type="project" value="UniProtKB-KW"/>
</dbReference>
<dbReference type="GO" id="GO:0141166">
    <property type="term" value="P:chromosomal 5-methylcytosine DNA demethylation pathway"/>
    <property type="evidence" value="ECO:0007669"/>
    <property type="project" value="InterPro"/>
</dbReference>
<evidence type="ECO:0000256" key="1">
    <source>
        <dbReference type="ARBA" id="ARBA00001966"/>
    </source>
</evidence>
<dbReference type="InterPro" id="IPR003651">
    <property type="entry name" value="Endonuclease3_FeS-loop_motif"/>
</dbReference>
<feature type="compositionally biased region" description="Basic and acidic residues" evidence="9">
    <location>
        <begin position="151"/>
        <end position="164"/>
    </location>
</feature>
<evidence type="ECO:0000313" key="11">
    <source>
        <dbReference type="EMBL" id="KAK9940112.1"/>
    </source>
</evidence>
<dbReference type="InterPro" id="IPR044811">
    <property type="entry name" value="DME/ROS1"/>
</dbReference>
<feature type="domain" description="HhH-GPD" evidence="10">
    <location>
        <begin position="368"/>
        <end position="601"/>
    </location>
</feature>
<keyword evidence="4" id="KW-0479">Metal-binding</keyword>
<dbReference type="Gene3D" id="1.10.1670.10">
    <property type="entry name" value="Helix-hairpin-Helix base-excision DNA repair enzymes (C-terminal)"/>
    <property type="match status" value="1"/>
</dbReference>
<evidence type="ECO:0000256" key="2">
    <source>
        <dbReference type="ARBA" id="ARBA00004123"/>
    </source>
</evidence>
<keyword evidence="6" id="KW-0411">Iron-sulfur</keyword>
<dbReference type="GO" id="GO:0019104">
    <property type="term" value="F:DNA N-glycosylase activity"/>
    <property type="evidence" value="ECO:0007669"/>
    <property type="project" value="InterPro"/>
</dbReference>
<dbReference type="PANTHER" id="PTHR46213">
    <property type="entry name" value="TRANSCRIPTIONAL ACTIVATOR DEMETER"/>
    <property type="match status" value="1"/>
</dbReference>
<comment type="cofactor">
    <cofactor evidence="1">
        <name>[4Fe-4S] cluster</name>
        <dbReference type="ChEBI" id="CHEBI:49883"/>
    </cofactor>
</comment>
<keyword evidence="5" id="KW-0408">Iron</keyword>
<dbReference type="GO" id="GO:0035514">
    <property type="term" value="F:DNA demethylase activity"/>
    <property type="evidence" value="ECO:0007669"/>
    <property type="project" value="InterPro"/>
</dbReference>
<dbReference type="SUPFAM" id="SSF48150">
    <property type="entry name" value="DNA-glycosylase"/>
    <property type="match status" value="1"/>
</dbReference>
<dbReference type="EMBL" id="JBEDUW010000003">
    <property type="protein sequence ID" value="KAK9940112.1"/>
    <property type="molecule type" value="Genomic_DNA"/>
</dbReference>
<evidence type="ECO:0000313" key="12">
    <source>
        <dbReference type="Proteomes" id="UP001457282"/>
    </source>
</evidence>
<dbReference type="InterPro" id="IPR028925">
    <property type="entry name" value="RRM_DME"/>
</dbReference>
<dbReference type="SMART" id="SM00478">
    <property type="entry name" value="ENDO3c"/>
    <property type="match status" value="1"/>
</dbReference>
<protein>
    <recommendedName>
        <fullName evidence="10">HhH-GPD domain-containing protein</fullName>
    </recommendedName>
</protein>
<dbReference type="SMART" id="SM00525">
    <property type="entry name" value="FES"/>
    <property type="match status" value="1"/>
</dbReference>
<dbReference type="Proteomes" id="UP001457282">
    <property type="component" value="Unassembled WGS sequence"/>
</dbReference>
<dbReference type="AlphaFoldDB" id="A0AAW1XX65"/>
<evidence type="ECO:0000256" key="8">
    <source>
        <dbReference type="ARBA" id="ARBA00023242"/>
    </source>
</evidence>
<dbReference type="InterPro" id="IPR023170">
    <property type="entry name" value="HhH_base_excis_C"/>
</dbReference>
<dbReference type="GO" id="GO:0051539">
    <property type="term" value="F:4 iron, 4 sulfur cluster binding"/>
    <property type="evidence" value="ECO:0007669"/>
    <property type="project" value="InterPro"/>
</dbReference>
<evidence type="ECO:0000256" key="9">
    <source>
        <dbReference type="SAM" id="MobiDB-lite"/>
    </source>
</evidence>
<evidence type="ECO:0000259" key="10">
    <source>
        <dbReference type="SMART" id="SM00478"/>
    </source>
</evidence>
<dbReference type="Pfam" id="PF15628">
    <property type="entry name" value="RRM_DME"/>
    <property type="match status" value="1"/>
</dbReference>
<evidence type="ECO:0000256" key="6">
    <source>
        <dbReference type="ARBA" id="ARBA00023014"/>
    </source>
</evidence>
<comment type="subcellular location">
    <subcellularLocation>
        <location evidence="2">Nucleus</location>
    </subcellularLocation>
</comment>
<dbReference type="GO" id="GO:0046872">
    <property type="term" value="F:metal ion binding"/>
    <property type="evidence" value="ECO:0007669"/>
    <property type="project" value="UniProtKB-KW"/>
</dbReference>
<organism evidence="11 12">
    <name type="scientific">Rubus argutus</name>
    <name type="common">Southern blackberry</name>
    <dbReference type="NCBI Taxonomy" id="59490"/>
    <lineage>
        <taxon>Eukaryota</taxon>
        <taxon>Viridiplantae</taxon>
        <taxon>Streptophyta</taxon>
        <taxon>Embryophyta</taxon>
        <taxon>Tracheophyta</taxon>
        <taxon>Spermatophyta</taxon>
        <taxon>Magnoliopsida</taxon>
        <taxon>eudicotyledons</taxon>
        <taxon>Gunneridae</taxon>
        <taxon>Pentapetalae</taxon>
        <taxon>rosids</taxon>
        <taxon>fabids</taxon>
        <taxon>Rosales</taxon>
        <taxon>Rosaceae</taxon>
        <taxon>Rosoideae</taxon>
        <taxon>Rosoideae incertae sedis</taxon>
        <taxon>Rubus</taxon>
    </lineage>
</organism>
<name>A0AAW1XX65_RUBAR</name>
<keyword evidence="7" id="KW-0238">DNA-binding</keyword>
<reference evidence="11 12" key="1">
    <citation type="journal article" date="2023" name="G3 (Bethesda)">
        <title>A chromosome-length genome assembly and annotation of blackberry (Rubus argutus, cv. 'Hillquist').</title>
        <authorList>
            <person name="Bruna T."/>
            <person name="Aryal R."/>
            <person name="Dudchenko O."/>
            <person name="Sargent D.J."/>
            <person name="Mead D."/>
            <person name="Buti M."/>
            <person name="Cavallini A."/>
            <person name="Hytonen T."/>
            <person name="Andres J."/>
            <person name="Pham M."/>
            <person name="Weisz D."/>
            <person name="Mascagni F."/>
            <person name="Usai G."/>
            <person name="Natali L."/>
            <person name="Bassil N."/>
            <person name="Fernandez G.E."/>
            <person name="Lomsadze A."/>
            <person name="Armour M."/>
            <person name="Olukolu B."/>
            <person name="Poorten T."/>
            <person name="Britton C."/>
            <person name="Davik J."/>
            <person name="Ashrafi H."/>
            <person name="Aiden E.L."/>
            <person name="Borodovsky M."/>
            <person name="Worthington M."/>
        </authorList>
    </citation>
    <scope>NUCLEOTIDE SEQUENCE [LARGE SCALE GENOMIC DNA]</scope>
    <source>
        <strain evidence="11">PI 553951</strain>
    </source>
</reference>
<sequence length="870" mass="98642">MSPVFDPSASGHPSQTHGNTEAFDQEIDEIEKKIRELKAKKRVLLEQNESREVKIAKLQAKANEINKDIQNVSLDFQRLIAAPLSSINPRVEETEHRYYTYANGGGEFLKHGGWIPQTPPKPIPAKPKMQRGNGNSYLFPVDESTAPSDNNRSEKRGYDSRDLSQKSLKRVKRKVEEVKSKATIIGGKLKKHTKPSSVKETCTRKDDYSFFHAATLTQKTENLHLLGRSLDIATSKPATRSSTAGCSQATTRYYNNGSIVKLQKGKQTGHIRKNWKAHRCVVGRSKKSVVSLVRFYDPTLRWHRLPQVDRRTDEADSNEDKEIWCEEKRGAFHERVKSFIACMNLVQGKKYFREWRGSVVDSVVGAFLTQNVSDFLSSSAFMSLAAKYQKACNQNKSRRNKLSLKKQAVSSVVGFNKTKMKAATLTRKRKNDKEVDWDSLRNIYSKGKQGERSGYTMDSLDWEAVRQAPLTDVSKSILGRGMNNKLAGRIKDFLDRMKRDHGSIDLEWLRDVPSDEVKKYLLSIEGMGLKCVECIRLLALKQLAFPVDTNVARIVVRLGWVPIQPLHWKLQLHHLKRYPKENSIHNYLWPSLSTLDLQTLYELHCQMITCGKVFCTKNKPNCNACPLRGECKHFSSSVSSARCEGDIEDFPVKAHDKIPKIKVKGEQSVRRLKDILDRSTHVLLQEGTISTARAKGSISPTPRSRTEHQVYELPDTHHILEGLERRDPHDPCPYLLAVWTPSIIDKPIDLISSFGEHTVPGTLLIPCRTAVRGTFPLNGTFFQANEVLADDRTSENPIDVPTASIQNLARRSLYCGGTISGTFRGLSAEEIERCFKEGFVCVRGFDHETGESKPLAKRFHSQLKQRYRTE</sequence>
<evidence type="ECO:0000256" key="7">
    <source>
        <dbReference type="ARBA" id="ARBA00023125"/>
    </source>
</evidence>
<evidence type="ECO:0000256" key="4">
    <source>
        <dbReference type="ARBA" id="ARBA00022723"/>
    </source>
</evidence>
<proteinExistence type="inferred from homology"/>
<gene>
    <name evidence="11" type="ORF">M0R45_016787</name>
</gene>
<dbReference type="InterPro" id="IPR003265">
    <property type="entry name" value="HhH-GPD_domain"/>
</dbReference>